<dbReference type="PANTHER" id="PTHR43065">
    <property type="entry name" value="SENSOR HISTIDINE KINASE"/>
    <property type="match status" value="1"/>
</dbReference>
<keyword evidence="3 7" id="KW-0808">Transferase</keyword>
<dbReference type="SUPFAM" id="SSF55874">
    <property type="entry name" value="ATPase domain of HSP90 chaperone/DNA topoisomerase II/histidine kinase"/>
    <property type="match status" value="1"/>
</dbReference>
<dbReference type="AlphaFoldDB" id="A0A3A3Z639"/>
<evidence type="ECO:0000259" key="5">
    <source>
        <dbReference type="PROSITE" id="PS50042"/>
    </source>
</evidence>
<dbReference type="GO" id="GO:0000160">
    <property type="term" value="P:phosphorelay signal transduction system"/>
    <property type="evidence" value="ECO:0007669"/>
    <property type="project" value="UniProtKB-KW"/>
</dbReference>
<dbReference type="Pfam" id="PF00027">
    <property type="entry name" value="cNMP_binding"/>
    <property type="match status" value="1"/>
</dbReference>
<comment type="catalytic activity">
    <reaction evidence="1">
        <text>ATP + protein L-histidine = ADP + protein N-phospho-L-histidine.</text>
        <dbReference type="EC" id="2.7.13.3"/>
    </reaction>
</comment>
<evidence type="ECO:0000313" key="8">
    <source>
        <dbReference type="Proteomes" id="UP000265614"/>
    </source>
</evidence>
<dbReference type="OrthoDB" id="1931120at2"/>
<reference evidence="7 8" key="1">
    <citation type="submission" date="2018-09" db="EMBL/GenBank/DDBJ databases">
        <title>YIM 75000 draft genome.</title>
        <authorList>
            <person name="Tang S."/>
            <person name="Feng Y."/>
        </authorList>
    </citation>
    <scope>NUCLEOTIDE SEQUENCE [LARGE SCALE GENOMIC DNA]</scope>
    <source>
        <strain evidence="7 8">YIM 75000</strain>
    </source>
</reference>
<evidence type="ECO:0000256" key="2">
    <source>
        <dbReference type="ARBA" id="ARBA00012438"/>
    </source>
</evidence>
<evidence type="ECO:0000256" key="4">
    <source>
        <dbReference type="ARBA" id="ARBA00023012"/>
    </source>
</evidence>
<keyword evidence="8" id="KW-1185">Reference proteome</keyword>
<dbReference type="SMART" id="SM00100">
    <property type="entry name" value="cNMP"/>
    <property type="match status" value="1"/>
</dbReference>
<dbReference type="EC" id="2.7.13.3" evidence="2"/>
<dbReference type="SUPFAM" id="SSF51206">
    <property type="entry name" value="cAMP-binding domain-like"/>
    <property type="match status" value="1"/>
</dbReference>
<dbReference type="InterPro" id="IPR003594">
    <property type="entry name" value="HATPase_dom"/>
</dbReference>
<dbReference type="PROSITE" id="PS50042">
    <property type="entry name" value="CNMP_BINDING_3"/>
    <property type="match status" value="1"/>
</dbReference>
<sequence length="472" mass="50988">MSTEELRGLFLFEQLGEAKLAAVQGIARVEEHAAGTALYTEGEPATCFYVLLEGELLLTRRVGSGEVEITRSSQRGAYCGATAAWVGERLPQVYMNSGRLTADGRLLVLDAADFAGLVRAWFPMGMHLLEGLVIGSRNTEERVSQRERLLALGQLSAGLTHELNNPAAAAVRATASLRERVAGMRHKLAMLADGHIAPAALMRIVDLQEATVERAAKAARLSPMELSDLEDEVGDHLEALGVMGPYDLAAVFAPAGLDVAWVDGVGDAVGPGLHEPALRWLAYTVETEQLMREIEDATERISTLLGAVRQYSQMDRAPYEDTDVVEGLESTLAMFAAKRGDGIRVVRDYAPDLPRVPAYTGELNQVWTNLIHNAVQAMEGRGTLTLRTRLDEAGGCVVVEVCDTGPGVPPELQRRIFEPFFTTKPVGEGTGLGLDISFRIVVQRHGGDLRVESVPGDTRFVVALPLQGARVS</sequence>
<dbReference type="InterPro" id="IPR000595">
    <property type="entry name" value="cNMP-bd_dom"/>
</dbReference>
<dbReference type="Proteomes" id="UP000265614">
    <property type="component" value="Unassembled WGS sequence"/>
</dbReference>
<dbReference type="Gene3D" id="3.30.565.10">
    <property type="entry name" value="Histidine kinase-like ATPase, C-terminal domain"/>
    <property type="match status" value="1"/>
</dbReference>
<dbReference type="GO" id="GO:0004673">
    <property type="term" value="F:protein histidine kinase activity"/>
    <property type="evidence" value="ECO:0007669"/>
    <property type="project" value="UniProtKB-EC"/>
</dbReference>
<evidence type="ECO:0000256" key="1">
    <source>
        <dbReference type="ARBA" id="ARBA00000085"/>
    </source>
</evidence>
<dbReference type="InterPro" id="IPR005467">
    <property type="entry name" value="His_kinase_dom"/>
</dbReference>
<dbReference type="InterPro" id="IPR014710">
    <property type="entry name" value="RmlC-like_jellyroll"/>
</dbReference>
<name>A0A3A3Z639_9ACTN</name>
<dbReference type="InterPro" id="IPR004358">
    <property type="entry name" value="Sig_transdc_His_kin-like_C"/>
</dbReference>
<protein>
    <recommendedName>
        <fullName evidence="2">histidine kinase</fullName>
        <ecNumber evidence="2">2.7.13.3</ecNumber>
    </recommendedName>
</protein>
<proteinExistence type="predicted"/>
<gene>
    <name evidence="7" type="ORF">D5H78_04405</name>
</gene>
<dbReference type="PANTHER" id="PTHR43065:SF48">
    <property type="entry name" value="HISTIDINE KINASE"/>
    <property type="match status" value="1"/>
</dbReference>
<keyword evidence="3 7" id="KW-0418">Kinase</keyword>
<organism evidence="7 8">
    <name type="scientific">Vallicoccus soli</name>
    <dbReference type="NCBI Taxonomy" id="2339232"/>
    <lineage>
        <taxon>Bacteria</taxon>
        <taxon>Bacillati</taxon>
        <taxon>Actinomycetota</taxon>
        <taxon>Actinomycetes</taxon>
        <taxon>Motilibacterales</taxon>
        <taxon>Vallicoccaceae</taxon>
        <taxon>Vallicoccus</taxon>
    </lineage>
</organism>
<evidence type="ECO:0000256" key="3">
    <source>
        <dbReference type="ARBA" id="ARBA00022777"/>
    </source>
</evidence>
<dbReference type="InterPro" id="IPR018490">
    <property type="entry name" value="cNMP-bd_dom_sf"/>
</dbReference>
<dbReference type="InterPro" id="IPR036890">
    <property type="entry name" value="HATPase_C_sf"/>
</dbReference>
<dbReference type="SMART" id="SM00387">
    <property type="entry name" value="HATPase_c"/>
    <property type="match status" value="1"/>
</dbReference>
<dbReference type="CDD" id="cd00038">
    <property type="entry name" value="CAP_ED"/>
    <property type="match status" value="1"/>
</dbReference>
<dbReference type="PROSITE" id="PS50109">
    <property type="entry name" value="HIS_KIN"/>
    <property type="match status" value="1"/>
</dbReference>
<dbReference type="Pfam" id="PF02518">
    <property type="entry name" value="HATPase_c"/>
    <property type="match status" value="1"/>
</dbReference>
<accession>A0A3A3Z639</accession>
<evidence type="ECO:0000313" key="7">
    <source>
        <dbReference type="EMBL" id="RJK98448.1"/>
    </source>
</evidence>
<comment type="caution">
    <text evidence="7">The sequence shown here is derived from an EMBL/GenBank/DDBJ whole genome shotgun (WGS) entry which is preliminary data.</text>
</comment>
<evidence type="ECO:0000259" key="6">
    <source>
        <dbReference type="PROSITE" id="PS50109"/>
    </source>
</evidence>
<dbReference type="Gene3D" id="1.10.287.130">
    <property type="match status" value="1"/>
</dbReference>
<feature type="domain" description="Histidine kinase" evidence="6">
    <location>
        <begin position="286"/>
        <end position="468"/>
    </location>
</feature>
<keyword evidence="4" id="KW-0902">Two-component regulatory system</keyword>
<dbReference type="PRINTS" id="PR00344">
    <property type="entry name" value="BCTRLSENSOR"/>
</dbReference>
<dbReference type="EMBL" id="QZEZ01000001">
    <property type="protein sequence ID" value="RJK98448.1"/>
    <property type="molecule type" value="Genomic_DNA"/>
</dbReference>
<dbReference type="Gene3D" id="2.60.120.10">
    <property type="entry name" value="Jelly Rolls"/>
    <property type="match status" value="1"/>
</dbReference>
<feature type="domain" description="Cyclic nucleotide-binding" evidence="5">
    <location>
        <begin position="11"/>
        <end position="118"/>
    </location>
</feature>